<dbReference type="PROSITE" id="PS51833">
    <property type="entry name" value="HDOD"/>
    <property type="match status" value="1"/>
</dbReference>
<dbReference type="SMART" id="SM00052">
    <property type="entry name" value="EAL"/>
    <property type="match status" value="1"/>
</dbReference>
<dbReference type="PANTHER" id="PTHR33525:SF4">
    <property type="entry name" value="CYCLIC DI-GMP PHOSPHODIESTERASE CDGJ"/>
    <property type="match status" value="1"/>
</dbReference>
<evidence type="ECO:0000313" key="4">
    <source>
        <dbReference type="Proteomes" id="UP000018895"/>
    </source>
</evidence>
<dbReference type="Proteomes" id="UP000018895">
    <property type="component" value="Unassembled WGS sequence"/>
</dbReference>
<dbReference type="SUPFAM" id="SSF109604">
    <property type="entry name" value="HD-domain/PDEase-like"/>
    <property type="match status" value="1"/>
</dbReference>
<accession>W4QLH5</accession>
<dbReference type="Gene3D" id="1.10.3210.10">
    <property type="entry name" value="Hypothetical protein af1432"/>
    <property type="match status" value="1"/>
</dbReference>
<gene>
    <name evidence="3" type="ORF">JCM9152_4521</name>
</gene>
<dbReference type="AlphaFoldDB" id="W4QLH5"/>
<dbReference type="InterPro" id="IPR035919">
    <property type="entry name" value="EAL_sf"/>
</dbReference>
<dbReference type="PROSITE" id="PS50883">
    <property type="entry name" value="EAL"/>
    <property type="match status" value="1"/>
</dbReference>
<dbReference type="InterPro" id="IPR014408">
    <property type="entry name" value="dGMP_Pdiesterase_EAL/HD-GYP"/>
</dbReference>
<protein>
    <submittedName>
        <fullName evidence="3">Signal transduction protein</fullName>
    </submittedName>
</protein>
<name>W4QLH5_9BACI</name>
<dbReference type="PIRSF" id="PIRSF003180">
    <property type="entry name" value="DiGMPpdiest_YuxH"/>
    <property type="match status" value="1"/>
</dbReference>
<dbReference type="RefSeq" id="WP_035347574.1">
    <property type="nucleotide sequence ID" value="NZ_BAUU01000063.1"/>
</dbReference>
<dbReference type="Pfam" id="PF08668">
    <property type="entry name" value="HDOD"/>
    <property type="match status" value="1"/>
</dbReference>
<dbReference type="InterPro" id="IPR001633">
    <property type="entry name" value="EAL_dom"/>
</dbReference>
<dbReference type="EMBL" id="BAUU01000063">
    <property type="protein sequence ID" value="GAE32926.1"/>
    <property type="molecule type" value="Genomic_DNA"/>
</dbReference>
<dbReference type="InterPro" id="IPR052340">
    <property type="entry name" value="RNase_Y/CdgJ"/>
</dbReference>
<dbReference type="OrthoDB" id="9804751at2"/>
<dbReference type="SUPFAM" id="SSF141868">
    <property type="entry name" value="EAL domain-like"/>
    <property type="match status" value="1"/>
</dbReference>
<proteinExistence type="predicted"/>
<dbReference type="InterPro" id="IPR013976">
    <property type="entry name" value="HDOD"/>
</dbReference>
<evidence type="ECO:0000259" key="1">
    <source>
        <dbReference type="PROSITE" id="PS50883"/>
    </source>
</evidence>
<feature type="domain" description="HDOD" evidence="2">
    <location>
        <begin position="201"/>
        <end position="391"/>
    </location>
</feature>
<organism evidence="3 4">
    <name type="scientific">Halalkalibacter hemicellulosilyticusJCM 9152</name>
    <dbReference type="NCBI Taxonomy" id="1236971"/>
    <lineage>
        <taxon>Bacteria</taxon>
        <taxon>Bacillati</taxon>
        <taxon>Bacillota</taxon>
        <taxon>Bacilli</taxon>
        <taxon>Bacillales</taxon>
        <taxon>Bacillaceae</taxon>
        <taxon>Halalkalibacter</taxon>
    </lineage>
</organism>
<dbReference type="PANTHER" id="PTHR33525">
    <property type="match status" value="1"/>
</dbReference>
<sequence>MEVFVARQPILTKNEEVYAYELLYRNNEENQFGNIDGDVATTDVLINSFFTIGIDQLSEGKPCFINFTENLLKKGVATYFPPETVVIEILETVEFTPEIVEICKQLKYKGYKIALDDFVYDQLSLVSENMYQLVDIIKIDIRQTTRAKRKKMLQHLRPYQIDFLAEKVETREEYEMCLRDGFVFFQGYFFCKPAVIRSRDVDAFSSIYVEILYELSQKDPNVDRISEMIERDVALSYKLIKLINSSTFHLITSIQSIKHAIMLLGLDEIKKWIYLLAFQNGQRRSQQVIDEAIKMCLIRAKTCEYIGSYSQMKKMKSSYFLVGMFSLMDMILMKPLPEVIKDLPLEPSIKGVLLGEENTYKPVLDVAIALEKGDWITIDEVAFTLNVSPATLFDAYTHAVKDVQKIVSQFTR</sequence>
<dbReference type="Pfam" id="PF00563">
    <property type="entry name" value="EAL"/>
    <property type="match status" value="1"/>
</dbReference>
<evidence type="ECO:0000313" key="3">
    <source>
        <dbReference type="EMBL" id="GAE32926.1"/>
    </source>
</evidence>
<evidence type="ECO:0000259" key="2">
    <source>
        <dbReference type="PROSITE" id="PS51833"/>
    </source>
</evidence>
<comment type="caution">
    <text evidence="3">The sequence shown here is derived from an EMBL/GenBank/DDBJ whole genome shotgun (WGS) entry which is preliminary data.</text>
</comment>
<keyword evidence="4" id="KW-1185">Reference proteome</keyword>
<reference evidence="3" key="1">
    <citation type="journal article" date="2014" name="Genome Announc.">
        <title>Draft Genome Sequences of Three Alkaliphilic Bacillus Strains, Bacillus wakoensis JCM 9140T, Bacillus akibai JCM 9157T, and Bacillus hemicellulosilyticus JCM 9152T.</title>
        <authorList>
            <person name="Yuki M."/>
            <person name="Oshima K."/>
            <person name="Suda W."/>
            <person name="Oshida Y."/>
            <person name="Kitamura K."/>
            <person name="Iida T."/>
            <person name="Hattori M."/>
            <person name="Ohkuma M."/>
        </authorList>
    </citation>
    <scope>NUCLEOTIDE SEQUENCE [LARGE SCALE GENOMIC DNA]</scope>
    <source>
        <strain evidence="3">JCM 9152</strain>
    </source>
</reference>
<feature type="domain" description="EAL" evidence="1">
    <location>
        <begin position="1"/>
        <end position="207"/>
    </location>
</feature>
<dbReference type="Gene3D" id="3.20.20.450">
    <property type="entry name" value="EAL domain"/>
    <property type="match status" value="1"/>
</dbReference>
<dbReference type="STRING" id="1236971.JCM9152_4521"/>